<dbReference type="RefSeq" id="XP_035696457.1">
    <property type="nucleotide sequence ID" value="XM_035840564.1"/>
</dbReference>
<evidence type="ECO:0000313" key="1">
    <source>
        <dbReference type="Proteomes" id="UP000001554"/>
    </source>
</evidence>
<dbReference type="GeneID" id="118429924"/>
<protein>
    <submittedName>
        <fullName evidence="2">Uncharacterized protein LOC118429924</fullName>
    </submittedName>
</protein>
<gene>
    <name evidence="2" type="primary">LOC118429924</name>
</gene>
<evidence type="ECO:0000313" key="2">
    <source>
        <dbReference type="RefSeq" id="XP_035696457.1"/>
    </source>
</evidence>
<reference evidence="2" key="2">
    <citation type="submission" date="2025-08" db="UniProtKB">
        <authorList>
            <consortium name="RefSeq"/>
        </authorList>
    </citation>
    <scope>IDENTIFICATION</scope>
    <source>
        <strain evidence="2">S238N-H82</strain>
        <tissue evidence="2">Testes</tissue>
    </source>
</reference>
<sequence>MAEATAGHPTYQTVSMLADPLPGYSPPPATAQVPLITVDVENGQLVGTDVFTGQTMSEYTSLPVTNVRFTYHVTSTSASFSALGSYVIGNATFSVRALTTRDGKFSVTGTSPSPLPFRDIERQFYIPAPQGVYGETVGRVGLEDTVFQSPTLTVCTDDWGVQAGLQISGTVDLPSLAGVPTYIDVVVRLTDGRYHLSTGVIVESQSLQGLVHTVTGQDIPFLSAIATPGFGVSVCYHVCMLRVTSYFQHIPTGITKQTRLNVCTDLNAMTYSTSPYENEATYLGPGCPILHRLVCHLPTTRPIFWGLHA</sequence>
<dbReference type="AlphaFoldDB" id="A0A9J7M825"/>
<proteinExistence type="predicted"/>
<dbReference type="Proteomes" id="UP000001554">
    <property type="component" value="Chromosome 1"/>
</dbReference>
<accession>A0A9J7M825</accession>
<keyword evidence="1" id="KW-1185">Reference proteome</keyword>
<organism evidence="1 2">
    <name type="scientific">Branchiostoma floridae</name>
    <name type="common">Florida lancelet</name>
    <name type="synonym">Amphioxus</name>
    <dbReference type="NCBI Taxonomy" id="7739"/>
    <lineage>
        <taxon>Eukaryota</taxon>
        <taxon>Metazoa</taxon>
        <taxon>Chordata</taxon>
        <taxon>Cephalochordata</taxon>
        <taxon>Leptocardii</taxon>
        <taxon>Amphioxiformes</taxon>
        <taxon>Branchiostomatidae</taxon>
        <taxon>Branchiostoma</taxon>
    </lineage>
</organism>
<name>A0A9J7M825_BRAFL</name>
<reference evidence="1" key="1">
    <citation type="journal article" date="2020" name="Nat. Ecol. Evol.">
        <title>Deeply conserved synteny resolves early events in vertebrate evolution.</title>
        <authorList>
            <person name="Simakov O."/>
            <person name="Marletaz F."/>
            <person name="Yue J.X."/>
            <person name="O'Connell B."/>
            <person name="Jenkins J."/>
            <person name="Brandt A."/>
            <person name="Calef R."/>
            <person name="Tung C.H."/>
            <person name="Huang T.K."/>
            <person name="Schmutz J."/>
            <person name="Satoh N."/>
            <person name="Yu J.K."/>
            <person name="Putnam N.H."/>
            <person name="Green R.E."/>
            <person name="Rokhsar D.S."/>
        </authorList>
    </citation>
    <scope>NUCLEOTIDE SEQUENCE [LARGE SCALE GENOMIC DNA]</scope>
    <source>
        <strain evidence="1">S238N-H82</strain>
    </source>
</reference>
<dbReference type="KEGG" id="bfo:118429924"/>